<dbReference type="AlphaFoldDB" id="A0AB34Z2I0"/>
<dbReference type="RefSeq" id="WP_014486372.1">
    <property type="nucleotide sequence ID" value="NZ_CAXOVS010000002.1"/>
</dbReference>
<keyword evidence="1" id="KW-0472">Membrane</keyword>
<dbReference type="EMBL" id="JACHGM010000002">
    <property type="protein sequence ID" value="MBB5141085.1"/>
    <property type="molecule type" value="Genomic_DNA"/>
</dbReference>
<keyword evidence="1" id="KW-1133">Transmembrane helix</keyword>
<keyword evidence="1" id="KW-0812">Transmembrane</keyword>
<evidence type="ECO:0000313" key="2">
    <source>
        <dbReference type="EMBL" id="MBB5141085.1"/>
    </source>
</evidence>
<comment type="caution">
    <text evidence="2">The sequence shown here is derived from an EMBL/GenBank/DDBJ whole genome shotgun (WGS) entry which is preliminary data.</text>
</comment>
<feature type="transmembrane region" description="Helical" evidence="1">
    <location>
        <begin position="50"/>
        <end position="73"/>
    </location>
</feature>
<dbReference type="Proteomes" id="UP000529652">
    <property type="component" value="Unassembled WGS sequence"/>
</dbReference>
<dbReference type="GeneID" id="97420674"/>
<protein>
    <submittedName>
        <fullName evidence="2">Uncharacterized protein</fullName>
    </submittedName>
</protein>
<evidence type="ECO:0000256" key="1">
    <source>
        <dbReference type="SAM" id="Phobius"/>
    </source>
</evidence>
<accession>A0AB34Z2I0</accession>
<feature type="transmembrane region" description="Helical" evidence="1">
    <location>
        <begin position="85"/>
        <end position="108"/>
    </location>
</feature>
<name>A0AB34Z2I0_BORAF</name>
<proteinExistence type="predicted"/>
<feature type="transmembrane region" description="Helical" evidence="1">
    <location>
        <begin position="114"/>
        <end position="135"/>
    </location>
</feature>
<sequence>MLNSHPKKKQSLQKTRVSLVMLQIIESLLILVLLYQAINRLIFINHYSIKFMLTFILYSPEFFMANLTLYYFIYEKFKILHSIIVITKLFQIILTLLLFVLGFTLKIYVYQTSLAILLGITVVYLAFNVTILSLIKAKIKTTE</sequence>
<evidence type="ECO:0000313" key="3">
    <source>
        <dbReference type="Proteomes" id="UP000529652"/>
    </source>
</evidence>
<feature type="transmembrane region" description="Helical" evidence="1">
    <location>
        <begin position="20"/>
        <end position="38"/>
    </location>
</feature>
<gene>
    <name evidence="2" type="ORF">HNP63_000496</name>
</gene>
<reference evidence="2 3" key="1">
    <citation type="submission" date="2020-08" db="EMBL/GenBank/DDBJ databases">
        <title>Genomic Encyclopedia of Type Strains, Phase IV (KMG-IV): sequencing the most valuable type-strain genomes for metagenomic binning, comparative biology and taxonomic classification.</title>
        <authorList>
            <person name="Goeker M."/>
        </authorList>
    </citation>
    <scope>NUCLEOTIDE SEQUENCE [LARGE SCALE GENOMIC DNA]</scope>
    <source>
        <strain evidence="2 3">DSM 10508</strain>
    </source>
</reference>
<organism evidence="2 3">
    <name type="scientific">Borreliella afzelii</name>
    <name type="common">Borrelia afzelii</name>
    <dbReference type="NCBI Taxonomy" id="29518"/>
    <lineage>
        <taxon>Bacteria</taxon>
        <taxon>Pseudomonadati</taxon>
        <taxon>Spirochaetota</taxon>
        <taxon>Spirochaetia</taxon>
        <taxon>Spirochaetales</taxon>
        <taxon>Borreliaceae</taxon>
        <taxon>Borreliella</taxon>
    </lineage>
</organism>